<dbReference type="NCBIfam" id="TIGR01011">
    <property type="entry name" value="rpsB_bact"/>
    <property type="match status" value="1"/>
</dbReference>
<proteinExistence type="inferred from homology"/>
<evidence type="ECO:0000256" key="1">
    <source>
        <dbReference type="ARBA" id="ARBA00006242"/>
    </source>
</evidence>
<comment type="caution">
    <text evidence="6">The sequence shown here is derived from an EMBL/GenBank/DDBJ whole genome shotgun (WGS) entry which is preliminary data.</text>
</comment>
<evidence type="ECO:0000256" key="3">
    <source>
        <dbReference type="ARBA" id="ARBA00023274"/>
    </source>
</evidence>
<dbReference type="PROSITE" id="PS00962">
    <property type="entry name" value="RIBOSOMAL_S2_1"/>
    <property type="match status" value="1"/>
</dbReference>
<gene>
    <name evidence="5" type="primary">rpsB</name>
    <name evidence="6" type="ORF">UX10_C0015G0013</name>
</gene>
<evidence type="ECO:0000256" key="4">
    <source>
        <dbReference type="ARBA" id="ARBA00035256"/>
    </source>
</evidence>
<evidence type="ECO:0000313" key="6">
    <source>
        <dbReference type="EMBL" id="KKU07127.1"/>
    </source>
</evidence>
<evidence type="ECO:0000256" key="5">
    <source>
        <dbReference type="HAMAP-Rule" id="MF_00291"/>
    </source>
</evidence>
<name>A0A0G1MGE0_9BACT</name>
<dbReference type="PATRIC" id="fig|1619041.3.peg.529"/>
<dbReference type="InterPro" id="IPR001865">
    <property type="entry name" value="Ribosomal_uS2"/>
</dbReference>
<dbReference type="Pfam" id="PF00318">
    <property type="entry name" value="Ribosomal_S2"/>
    <property type="match status" value="1"/>
</dbReference>
<dbReference type="Gene3D" id="3.40.50.10490">
    <property type="entry name" value="Glucose-6-phosphate isomerase like protein, domain 1"/>
    <property type="match status" value="1"/>
</dbReference>
<organism evidence="6 7">
    <name type="scientific">Candidatus Magasanikbacteria bacterium GW2011_GWA2_45_39</name>
    <dbReference type="NCBI Taxonomy" id="1619041"/>
    <lineage>
        <taxon>Bacteria</taxon>
        <taxon>Candidatus Magasanikiibacteriota</taxon>
    </lineage>
</organism>
<dbReference type="GO" id="GO:0003735">
    <property type="term" value="F:structural constituent of ribosome"/>
    <property type="evidence" value="ECO:0007669"/>
    <property type="project" value="InterPro"/>
</dbReference>
<dbReference type="CDD" id="cd01425">
    <property type="entry name" value="RPS2"/>
    <property type="match status" value="1"/>
</dbReference>
<comment type="similarity">
    <text evidence="1 5">Belongs to the universal ribosomal protein uS2 family.</text>
</comment>
<dbReference type="HAMAP" id="MF_00291_B">
    <property type="entry name" value="Ribosomal_uS2_B"/>
    <property type="match status" value="1"/>
</dbReference>
<keyword evidence="2 5" id="KW-0689">Ribosomal protein</keyword>
<dbReference type="InterPro" id="IPR018130">
    <property type="entry name" value="Ribosomal_uS2_CS"/>
</dbReference>
<dbReference type="GO" id="GO:0006412">
    <property type="term" value="P:translation"/>
    <property type="evidence" value="ECO:0007669"/>
    <property type="project" value="UniProtKB-UniRule"/>
</dbReference>
<dbReference type="GO" id="GO:0022627">
    <property type="term" value="C:cytosolic small ribosomal subunit"/>
    <property type="evidence" value="ECO:0007669"/>
    <property type="project" value="TreeGrafter"/>
</dbReference>
<dbReference type="PANTHER" id="PTHR12534">
    <property type="entry name" value="30S RIBOSOMAL PROTEIN S2 PROKARYOTIC AND ORGANELLAR"/>
    <property type="match status" value="1"/>
</dbReference>
<dbReference type="Proteomes" id="UP000033999">
    <property type="component" value="Unassembled WGS sequence"/>
</dbReference>
<dbReference type="SUPFAM" id="SSF52313">
    <property type="entry name" value="Ribosomal protein S2"/>
    <property type="match status" value="1"/>
</dbReference>
<evidence type="ECO:0000256" key="2">
    <source>
        <dbReference type="ARBA" id="ARBA00022980"/>
    </source>
</evidence>
<dbReference type="Gene3D" id="1.10.287.610">
    <property type="entry name" value="Helix hairpin bin"/>
    <property type="match status" value="1"/>
</dbReference>
<dbReference type="PANTHER" id="PTHR12534:SF0">
    <property type="entry name" value="SMALL RIBOSOMAL SUBUNIT PROTEIN US2M"/>
    <property type="match status" value="1"/>
</dbReference>
<sequence>MPQVPELLELLKAGVHFGHQQSRWHPKMAPFLFGVRNGVHVIDLEETQKKLALALAFLKQSAAEGKIILFVGTKDQAKEIVQKFAVACEMPYVSERWLGGLLTNYTTINALLKKFRKLKADQASGELAAKYTKSEVTKFGKYIQKMEKTLSGLVYLERKPDVLFLIDIKKEKTALREAIATGVKTVAFCDSNVNPEAIDYIIPANDDASKSIELITRLAAEAVKEGKAQAHQLTNAAA</sequence>
<accession>A0A0G1MGE0</accession>
<protein>
    <recommendedName>
        <fullName evidence="4 5">Small ribosomal subunit protein uS2</fullName>
    </recommendedName>
</protein>
<dbReference type="InterPro" id="IPR005706">
    <property type="entry name" value="Ribosomal_uS2_bac/mit/plastid"/>
</dbReference>
<dbReference type="AlphaFoldDB" id="A0A0G1MGE0"/>
<keyword evidence="3 5" id="KW-0687">Ribonucleoprotein</keyword>
<dbReference type="InterPro" id="IPR023591">
    <property type="entry name" value="Ribosomal_uS2_flav_dom_sf"/>
</dbReference>
<dbReference type="EMBL" id="LCKX01000015">
    <property type="protein sequence ID" value="KKU07127.1"/>
    <property type="molecule type" value="Genomic_DNA"/>
</dbReference>
<evidence type="ECO:0000313" key="7">
    <source>
        <dbReference type="Proteomes" id="UP000033999"/>
    </source>
</evidence>
<reference evidence="6 7" key="1">
    <citation type="journal article" date="2015" name="Nature">
        <title>rRNA introns, odd ribosomes, and small enigmatic genomes across a large radiation of phyla.</title>
        <authorList>
            <person name="Brown C.T."/>
            <person name="Hug L.A."/>
            <person name="Thomas B.C."/>
            <person name="Sharon I."/>
            <person name="Castelle C.J."/>
            <person name="Singh A."/>
            <person name="Wilkins M.J."/>
            <person name="Williams K.H."/>
            <person name="Banfield J.F."/>
        </authorList>
    </citation>
    <scope>NUCLEOTIDE SEQUENCE [LARGE SCALE GENOMIC DNA]</scope>
</reference>
<dbReference type="PRINTS" id="PR00395">
    <property type="entry name" value="RIBOSOMALS2"/>
</dbReference>